<reference evidence="2 3" key="1">
    <citation type="submission" date="2023-08" db="EMBL/GenBank/DDBJ databases">
        <authorList>
            <person name="Girao M."/>
            <person name="Carvalho M.F."/>
        </authorList>
    </citation>
    <scope>NUCLEOTIDE SEQUENCE [LARGE SCALE GENOMIC DNA]</scope>
    <source>
        <strain evidence="2 3">CT-R113</strain>
    </source>
</reference>
<dbReference type="PANTHER" id="PTHR18964">
    <property type="entry name" value="ROK (REPRESSOR, ORF, KINASE) FAMILY"/>
    <property type="match status" value="1"/>
</dbReference>
<dbReference type="InterPro" id="IPR000600">
    <property type="entry name" value="ROK"/>
</dbReference>
<protein>
    <submittedName>
        <fullName evidence="2">ROK family transcriptional regulator</fullName>
    </submittedName>
</protein>
<dbReference type="SUPFAM" id="SSF46785">
    <property type="entry name" value="Winged helix' DNA-binding domain"/>
    <property type="match status" value="1"/>
</dbReference>
<dbReference type="PANTHER" id="PTHR18964:SF149">
    <property type="entry name" value="BIFUNCTIONAL UDP-N-ACETYLGLUCOSAMINE 2-EPIMERASE_N-ACETYLMANNOSAMINE KINASE"/>
    <property type="match status" value="1"/>
</dbReference>
<dbReference type="InterPro" id="IPR043129">
    <property type="entry name" value="ATPase_NBD"/>
</dbReference>
<accession>A0ABU7KBE0</accession>
<comment type="similarity">
    <text evidence="1">Belongs to the ROK (NagC/XylR) family.</text>
</comment>
<organism evidence="2 3">
    <name type="scientific">Nocardiopsis codii</name>
    <dbReference type="NCBI Taxonomy" id="3065942"/>
    <lineage>
        <taxon>Bacteria</taxon>
        <taxon>Bacillati</taxon>
        <taxon>Actinomycetota</taxon>
        <taxon>Actinomycetes</taxon>
        <taxon>Streptosporangiales</taxon>
        <taxon>Nocardiopsidaceae</taxon>
        <taxon>Nocardiopsis</taxon>
    </lineage>
</organism>
<gene>
    <name evidence="2" type="ORF">Q8791_20205</name>
</gene>
<dbReference type="EMBL" id="JAUZMY010000020">
    <property type="protein sequence ID" value="MEE2039548.1"/>
    <property type="molecule type" value="Genomic_DNA"/>
</dbReference>
<sequence length="424" mass="42465">MTVGSGTVSFQTVRETNLGVVLRTVRALAPCSRAAVASATGLNKTTVSSLVADLMARGLVLETGETSRQRVGRPGVLLALDDSSVAAVGLEVNVDYLSVVAVDLLRDELVSRHVAFDARSAGPEACARRIADTLRETVGAPELSGRAVVGVGVAVPGLIDAPAGTVTHAPNLGWRDVPLRDRVAGLLRGSGVVDVPVQVDNDANLAVTAEYRVGSFAGTPDLTYVTGEVGIGAGILAGGELLRGAGGFAGEVGHLALAPDGPACACGRRGCLEALAGIGAIVRGAVPDRVPDRALSGSDVAELVAVTVERAGSGDRVAVGALERAGAWLGRGLATLVNVTNPSVVVLGGYFVPMGPWLLPHCRAEIAANVFAPGAGGCRIELSALGLSAAARGGAAAMIHALDGGLLPLPAPRAAGVAEVPGDA</sequence>
<proteinExistence type="inferred from homology"/>
<dbReference type="Gene3D" id="1.10.10.10">
    <property type="entry name" value="Winged helix-like DNA-binding domain superfamily/Winged helix DNA-binding domain"/>
    <property type="match status" value="1"/>
</dbReference>
<dbReference type="SUPFAM" id="SSF53067">
    <property type="entry name" value="Actin-like ATPase domain"/>
    <property type="match status" value="1"/>
</dbReference>
<name>A0ABU7KBE0_9ACTN</name>
<dbReference type="Proteomes" id="UP001356095">
    <property type="component" value="Unassembled WGS sequence"/>
</dbReference>
<comment type="caution">
    <text evidence="2">The sequence shown here is derived from an EMBL/GenBank/DDBJ whole genome shotgun (WGS) entry which is preliminary data.</text>
</comment>
<evidence type="ECO:0000313" key="2">
    <source>
        <dbReference type="EMBL" id="MEE2039548.1"/>
    </source>
</evidence>
<dbReference type="InterPro" id="IPR036388">
    <property type="entry name" value="WH-like_DNA-bd_sf"/>
</dbReference>
<evidence type="ECO:0000313" key="3">
    <source>
        <dbReference type="Proteomes" id="UP001356095"/>
    </source>
</evidence>
<evidence type="ECO:0000256" key="1">
    <source>
        <dbReference type="ARBA" id="ARBA00006479"/>
    </source>
</evidence>
<keyword evidence="3" id="KW-1185">Reference proteome</keyword>
<dbReference type="Gene3D" id="3.30.420.40">
    <property type="match status" value="2"/>
</dbReference>
<dbReference type="RefSeq" id="WP_330093317.1">
    <property type="nucleotide sequence ID" value="NZ_JAUZMY010000020.1"/>
</dbReference>
<dbReference type="Pfam" id="PF00480">
    <property type="entry name" value="ROK"/>
    <property type="match status" value="1"/>
</dbReference>
<dbReference type="InterPro" id="IPR036390">
    <property type="entry name" value="WH_DNA-bd_sf"/>
</dbReference>